<dbReference type="InterPro" id="IPR005182">
    <property type="entry name" value="YdbS-like_PH"/>
</dbReference>
<dbReference type="PANTHER" id="PTHR34473">
    <property type="entry name" value="UPF0699 TRANSMEMBRANE PROTEIN YDBS"/>
    <property type="match status" value="1"/>
</dbReference>
<name>A0A098BVH8_9NOCA</name>
<dbReference type="Pfam" id="PF03703">
    <property type="entry name" value="bPH_2"/>
    <property type="match status" value="2"/>
</dbReference>
<dbReference type="RefSeq" id="WP_017680212.1">
    <property type="nucleotide sequence ID" value="NZ_CP023714.1"/>
</dbReference>
<dbReference type="PIRSF" id="PIRSF026631">
    <property type="entry name" value="UCP026631"/>
    <property type="match status" value="1"/>
</dbReference>
<sequence length="517" mass="54794">MSDVPVPPARSDAAALAAEAEQPWLRLDPRMLLIHPVEEVLRLLPVLVASVVLGSSSGNHGWGLAVAVLLVGIGVLRWFTTTYRIGPVHVELRRGLLQRQLLSVPRSRIRSVDVEQRLLHRLLGLAVVRLGTGQRTGAGRDRNRFELNGLAIGAVPALRDALLGTHPGTPAEEPGVVAPAETEVARFRPGWVRYAPFSTTGLVTVAAVVGLAFQYGLAERLGESAAVERGLSSVEATGPFVAAGFGLLVLVVVASLVACVRYVLLYADLSVTDDGRMLRVGHGLLRHRHTTLDRRRLRGVSLREPLALRLVGGARLDAVMTGVAAEHGESSLLLPPAPSAEARRVAAAVLRDTRQLDAPLRAHGPAARRRRFTRALLPVALAVAAAAATVAVTGRTVPVAAWIPVVAVVATGAVGLAWDRYRSLGHAVLGAGTADAPAWLITRGGSLDRRRVSLEADGIIGWTVRQSFFQRRAGVATVVAATPAGTGRYEVVDLPAEQAWALVEAVTPGAGDAWVRR</sequence>
<dbReference type="AlphaFoldDB" id="A0A098BVH8"/>
<dbReference type="GeneID" id="66834883"/>
<evidence type="ECO:0000259" key="1">
    <source>
        <dbReference type="Pfam" id="PF03703"/>
    </source>
</evidence>
<evidence type="ECO:0000313" key="2">
    <source>
        <dbReference type="EMBL" id="CDZ92230.1"/>
    </source>
</evidence>
<feature type="domain" description="YdbS-like PH" evidence="1">
    <location>
        <begin position="78"/>
        <end position="146"/>
    </location>
</feature>
<dbReference type="InterPro" id="IPR014529">
    <property type="entry name" value="UCP026631"/>
</dbReference>
<feature type="domain" description="YdbS-like PH" evidence="1">
    <location>
        <begin position="440"/>
        <end position="502"/>
    </location>
</feature>
<dbReference type="eggNOG" id="COG3428">
    <property type="taxonomic scope" value="Bacteria"/>
</dbReference>
<evidence type="ECO:0000313" key="3">
    <source>
        <dbReference type="Proteomes" id="UP000042997"/>
    </source>
</evidence>
<proteinExistence type="predicted"/>
<dbReference type="Proteomes" id="UP000042997">
    <property type="component" value="Unassembled WGS sequence"/>
</dbReference>
<protein>
    <recommendedName>
        <fullName evidence="1">YdbS-like PH domain-containing protein</fullName>
    </recommendedName>
</protein>
<organism evidence="2 3">
    <name type="scientific">Rhodococcus ruber</name>
    <dbReference type="NCBI Taxonomy" id="1830"/>
    <lineage>
        <taxon>Bacteria</taxon>
        <taxon>Bacillati</taxon>
        <taxon>Actinomycetota</taxon>
        <taxon>Actinomycetes</taxon>
        <taxon>Mycobacteriales</taxon>
        <taxon>Nocardiaceae</taxon>
        <taxon>Rhodococcus</taxon>
    </lineage>
</organism>
<dbReference type="PANTHER" id="PTHR34473:SF2">
    <property type="entry name" value="UPF0699 TRANSMEMBRANE PROTEIN YDBT"/>
    <property type="match status" value="1"/>
</dbReference>
<gene>
    <name evidence="2" type="ORF">RHRU231_930109</name>
</gene>
<dbReference type="EMBL" id="CCSD01000109">
    <property type="protein sequence ID" value="CDZ92230.1"/>
    <property type="molecule type" value="Genomic_DNA"/>
</dbReference>
<reference evidence="2 3" key="1">
    <citation type="journal article" date="2014" name="Genome Announc.">
        <title>Draft Genome Sequence of Propane- and Butane-Oxidizing Actinobacterium Rhodococcus ruber IEGM 231.</title>
        <authorList>
            <person name="Ivshina I.B."/>
            <person name="Kuyukina M.S."/>
            <person name="Krivoruchko A.V."/>
            <person name="Barbe V."/>
            <person name="Fischer C."/>
        </authorList>
    </citation>
    <scope>NUCLEOTIDE SEQUENCE [LARGE SCALE GENOMIC DNA]</scope>
</reference>
<dbReference type="OrthoDB" id="4121259at2"/>
<accession>A0A098BVH8</accession>